<dbReference type="Proteomes" id="UP000193040">
    <property type="component" value="Unassembled WGS sequence"/>
</dbReference>
<dbReference type="AlphaFoldDB" id="A0A1X0YC26"/>
<evidence type="ECO:0000313" key="6">
    <source>
        <dbReference type="Proteomes" id="UP000193040"/>
    </source>
</evidence>
<evidence type="ECO:0000259" key="4">
    <source>
        <dbReference type="Pfam" id="PF11887"/>
    </source>
</evidence>
<dbReference type="PANTHER" id="PTHR33371:SF19">
    <property type="entry name" value="MCE-FAMILY PROTEIN MCE4A"/>
    <property type="match status" value="1"/>
</dbReference>
<keyword evidence="6" id="KW-1185">Reference proteome</keyword>
<evidence type="ECO:0000259" key="3">
    <source>
        <dbReference type="Pfam" id="PF02470"/>
    </source>
</evidence>
<evidence type="ECO:0000256" key="2">
    <source>
        <dbReference type="SAM" id="Phobius"/>
    </source>
</evidence>
<reference evidence="5 6" key="1">
    <citation type="submission" date="2017-03" db="EMBL/GenBank/DDBJ databases">
        <title>Genomic insights into Mycobacterium simiae human colonization.</title>
        <authorList>
            <person name="Steffani J.L."/>
            <person name="Brunck M.E."/>
            <person name="Cruz E."/>
            <person name="Montiel R."/>
            <person name="Barona F."/>
        </authorList>
    </citation>
    <scope>NUCLEOTIDE SEQUENCE [LARGE SCALE GENOMIC DNA]</scope>
    <source>
        <strain evidence="5 6">MsiGto</strain>
    </source>
</reference>
<evidence type="ECO:0000256" key="1">
    <source>
        <dbReference type="SAM" id="MobiDB-lite"/>
    </source>
</evidence>
<keyword evidence="2" id="KW-0472">Membrane</keyword>
<dbReference type="InterPro" id="IPR024516">
    <property type="entry name" value="Mce_C"/>
</dbReference>
<dbReference type="GO" id="GO:0005576">
    <property type="term" value="C:extracellular region"/>
    <property type="evidence" value="ECO:0007669"/>
    <property type="project" value="TreeGrafter"/>
</dbReference>
<feature type="region of interest" description="Disordered" evidence="1">
    <location>
        <begin position="1"/>
        <end position="22"/>
    </location>
</feature>
<dbReference type="STRING" id="1784.VC42_09315"/>
<dbReference type="Pfam" id="PF02470">
    <property type="entry name" value="MlaD"/>
    <property type="match status" value="1"/>
</dbReference>
<evidence type="ECO:0000313" key="5">
    <source>
        <dbReference type="EMBL" id="ORJ62761.1"/>
    </source>
</evidence>
<feature type="domain" description="Mce/MlaD" evidence="3">
    <location>
        <begin position="71"/>
        <end position="147"/>
    </location>
</feature>
<dbReference type="EMBL" id="MZZM01000012">
    <property type="protein sequence ID" value="ORJ62761.1"/>
    <property type="molecule type" value="Genomic_DNA"/>
</dbReference>
<organism evidence="5 6">
    <name type="scientific">Mycobacterium simiae</name>
    <name type="common">Mycobacterium habana</name>
    <dbReference type="NCBI Taxonomy" id="1784"/>
    <lineage>
        <taxon>Bacteria</taxon>
        <taxon>Bacillati</taxon>
        <taxon>Actinomycetota</taxon>
        <taxon>Actinomycetes</taxon>
        <taxon>Mycobacteriales</taxon>
        <taxon>Mycobacteriaceae</taxon>
        <taxon>Mycobacterium</taxon>
        <taxon>Mycobacterium simiae complex</taxon>
    </lineage>
</organism>
<name>A0A1X0YC26_MYCSI</name>
<sequence>MGAALPQSPEPRQTYGSRRRGTAGPLSAVIHRASGIRRAARELAGLATFVSVGFIVFVAIGLFHGSFTESVPITVISPRAGLVMNPDAKVELHGVQVGSVASIENRPDGTAAIHLAMDPAQVHLIPENVRVDVTSTTVFGAKYVHLVAPATPVPQTIQRGQVIQGDHVTVEINTVFERLSAVLSTIEPEKVNQTLTAIASALSGRGEKFGDVVSNLDATLAELDPSLPSLSHDIDAAPTVLEAYADATPGLLRTVRNATSLSRTIVQDQSNLDALLASTIGLADIGNDVVGANRQPLSDVLKLLNPVTGLTNEYNGALYCALAGAIPMAKLPPMRLPGAEVMASFQWGAERYRYPGDLPKVAAKGGPHCVGLPQVPFETRPPYVVADVGTNPWKYGNEGIVLNFAGLKELLYGHIDGPPRNSAQIGMPG</sequence>
<keyword evidence="2" id="KW-1133">Transmembrane helix</keyword>
<feature type="domain" description="Mammalian cell entry C-terminal" evidence="4">
    <location>
        <begin position="154"/>
        <end position="367"/>
    </location>
</feature>
<dbReference type="InterPro" id="IPR052336">
    <property type="entry name" value="MlaD_Phospholipid_Transporter"/>
</dbReference>
<proteinExistence type="predicted"/>
<dbReference type="Pfam" id="PF11887">
    <property type="entry name" value="Mce4_CUP1"/>
    <property type="match status" value="1"/>
</dbReference>
<keyword evidence="2" id="KW-0812">Transmembrane</keyword>
<comment type="caution">
    <text evidence="5">The sequence shown here is derived from an EMBL/GenBank/DDBJ whole genome shotgun (WGS) entry which is preliminary data.</text>
</comment>
<protein>
    <submittedName>
        <fullName evidence="5">MCE-family protein</fullName>
    </submittedName>
</protein>
<feature type="transmembrane region" description="Helical" evidence="2">
    <location>
        <begin position="43"/>
        <end position="63"/>
    </location>
</feature>
<dbReference type="InterPro" id="IPR003399">
    <property type="entry name" value="Mce/MlaD"/>
</dbReference>
<dbReference type="GO" id="GO:0051701">
    <property type="term" value="P:biological process involved in interaction with host"/>
    <property type="evidence" value="ECO:0007669"/>
    <property type="project" value="TreeGrafter"/>
</dbReference>
<dbReference type="InterPro" id="IPR005693">
    <property type="entry name" value="Mce"/>
</dbReference>
<dbReference type="NCBIfam" id="TIGR00996">
    <property type="entry name" value="Mtu_fam_mce"/>
    <property type="match status" value="1"/>
</dbReference>
<accession>A0A1X0YC26</accession>
<gene>
    <name evidence="5" type="ORF">B5M45_07000</name>
</gene>
<dbReference type="PANTHER" id="PTHR33371">
    <property type="entry name" value="INTERMEMBRANE PHOSPHOLIPID TRANSPORT SYSTEM BINDING PROTEIN MLAD-RELATED"/>
    <property type="match status" value="1"/>
</dbReference>